<gene>
    <name evidence="1" type="ORF">NJ959_01070</name>
</gene>
<evidence type="ECO:0000313" key="1">
    <source>
        <dbReference type="EMBL" id="MCP2727067.1"/>
    </source>
</evidence>
<comment type="caution">
    <text evidence="1">The sequence shown here is derived from an EMBL/GenBank/DDBJ whole genome shotgun (WGS) entry which is preliminary data.</text>
</comment>
<name>A0AAE3KQ92_9CYAN</name>
<accession>A0AAE3KQ92</accession>
<reference evidence="1" key="1">
    <citation type="submission" date="2022-06" db="EMBL/GenBank/DDBJ databases">
        <title>New cyanobacteria of genus Symplocastrum in benthos of Lake Baikal.</title>
        <authorList>
            <person name="Sorokovikova E."/>
            <person name="Tikhonova I."/>
            <person name="Krasnopeev A."/>
            <person name="Evseev P."/>
            <person name="Gladkikh A."/>
            <person name="Belykh O."/>
        </authorList>
    </citation>
    <scope>NUCLEOTIDE SEQUENCE</scope>
    <source>
        <strain evidence="1">BBK-W-15</strain>
    </source>
</reference>
<keyword evidence="1" id="KW-0378">Hydrolase</keyword>
<keyword evidence="2" id="KW-1185">Reference proteome</keyword>
<keyword evidence="1" id="KW-0645">Protease</keyword>
<dbReference type="GO" id="GO:0006508">
    <property type="term" value="P:proteolysis"/>
    <property type="evidence" value="ECO:0007669"/>
    <property type="project" value="UniProtKB-KW"/>
</dbReference>
<dbReference type="Gene3D" id="2.40.10.10">
    <property type="entry name" value="Trypsin-like serine proteases"/>
    <property type="match status" value="1"/>
</dbReference>
<organism evidence="1 2">
    <name type="scientific">Limnofasciculus baicalensis BBK-W-15</name>
    <dbReference type="NCBI Taxonomy" id="2699891"/>
    <lineage>
        <taxon>Bacteria</taxon>
        <taxon>Bacillati</taxon>
        <taxon>Cyanobacteriota</taxon>
        <taxon>Cyanophyceae</taxon>
        <taxon>Coleofasciculales</taxon>
        <taxon>Coleofasciculaceae</taxon>
        <taxon>Limnofasciculus</taxon>
        <taxon>Limnofasciculus baicalensis</taxon>
    </lineage>
</organism>
<evidence type="ECO:0000313" key="2">
    <source>
        <dbReference type="Proteomes" id="UP001204953"/>
    </source>
</evidence>
<dbReference type="SUPFAM" id="SSF50494">
    <property type="entry name" value="Trypsin-like serine proteases"/>
    <property type="match status" value="1"/>
</dbReference>
<dbReference type="Proteomes" id="UP001204953">
    <property type="component" value="Unassembled WGS sequence"/>
</dbReference>
<dbReference type="InterPro" id="IPR009003">
    <property type="entry name" value="Peptidase_S1_PA"/>
</dbReference>
<dbReference type="GO" id="GO:0008233">
    <property type="term" value="F:peptidase activity"/>
    <property type="evidence" value="ECO:0007669"/>
    <property type="project" value="UniProtKB-KW"/>
</dbReference>
<proteinExistence type="predicted"/>
<dbReference type="InterPro" id="IPR043504">
    <property type="entry name" value="Peptidase_S1_PA_chymotrypsin"/>
</dbReference>
<dbReference type="RefSeq" id="WP_254009884.1">
    <property type="nucleotide sequence ID" value="NZ_JAMZMM010000005.1"/>
</dbReference>
<dbReference type="EMBL" id="JAMZMM010000005">
    <property type="protein sequence ID" value="MCP2727067.1"/>
    <property type="molecule type" value="Genomic_DNA"/>
</dbReference>
<sequence length="59" mass="6315">MPPKSMALGYRLGYTNEIVEGMSGGPIFNSKGLLVGINGRMKYGEPAFGIYGFEDGTQP</sequence>
<dbReference type="AlphaFoldDB" id="A0AAE3KQ92"/>
<protein>
    <submittedName>
        <fullName evidence="1">Serine protease</fullName>
    </submittedName>
</protein>